<dbReference type="PANTHER" id="PTHR34290">
    <property type="entry name" value="SI:CH73-390P7.2"/>
    <property type="match status" value="1"/>
</dbReference>
<protein>
    <submittedName>
        <fullName evidence="1">Thiol-disulfide oxidoreductase DCC family protein</fullName>
    </submittedName>
</protein>
<evidence type="ECO:0000313" key="1">
    <source>
        <dbReference type="EMBL" id="MFG6487054.1"/>
    </source>
</evidence>
<dbReference type="RefSeq" id="WP_394409127.1">
    <property type="nucleotide sequence ID" value="NZ_JBIGIC010000004.1"/>
</dbReference>
<organism evidence="1 2">
    <name type="scientific">Pelomonas candidula</name>
    <dbReference type="NCBI Taxonomy" id="3299025"/>
    <lineage>
        <taxon>Bacteria</taxon>
        <taxon>Pseudomonadati</taxon>
        <taxon>Pseudomonadota</taxon>
        <taxon>Betaproteobacteria</taxon>
        <taxon>Burkholderiales</taxon>
        <taxon>Sphaerotilaceae</taxon>
        <taxon>Roseateles</taxon>
    </lineage>
</organism>
<dbReference type="EMBL" id="JBIGIC010000004">
    <property type="protein sequence ID" value="MFG6487054.1"/>
    <property type="molecule type" value="Genomic_DNA"/>
</dbReference>
<dbReference type="PANTHER" id="PTHR34290:SF2">
    <property type="entry name" value="OS04G0668800 PROTEIN"/>
    <property type="match status" value="1"/>
</dbReference>
<comment type="caution">
    <text evidence="1">The sequence shown here is derived from an EMBL/GenBank/DDBJ whole genome shotgun (WGS) entry which is preliminary data.</text>
</comment>
<reference evidence="1 2" key="1">
    <citation type="submission" date="2024-08" db="EMBL/GenBank/DDBJ databases">
        <authorList>
            <person name="Lu H."/>
        </authorList>
    </citation>
    <scope>NUCLEOTIDE SEQUENCE [LARGE SCALE GENOMIC DNA]</scope>
    <source>
        <strain evidence="1 2">BYS78W</strain>
    </source>
</reference>
<dbReference type="InterPro" id="IPR007263">
    <property type="entry name" value="DCC1-like"/>
</dbReference>
<sequence>MNAKQPTHTVYYDGACPLCRGEMELLMQRNVAGLLEFVDIATPGFDAAPLGVSRDAMLQLMHVRRRDGGWLIGVPAFEVIYAATGFHAIARWLAKPWFARLAAQAYPWLVRNRYRMPHTLIRTLFRVQERACPADGACRVR</sequence>
<evidence type="ECO:0000313" key="2">
    <source>
        <dbReference type="Proteomes" id="UP001606134"/>
    </source>
</evidence>
<accession>A0ABW7HAX6</accession>
<dbReference type="InterPro" id="IPR044691">
    <property type="entry name" value="DCC1_Trx"/>
</dbReference>
<keyword evidence="2" id="KW-1185">Reference proteome</keyword>
<dbReference type="Pfam" id="PF04134">
    <property type="entry name" value="DCC1-like"/>
    <property type="match status" value="1"/>
</dbReference>
<name>A0ABW7HAX6_9BURK</name>
<gene>
    <name evidence="1" type="ORF">ACG04R_10245</name>
</gene>
<dbReference type="Proteomes" id="UP001606134">
    <property type="component" value="Unassembled WGS sequence"/>
</dbReference>
<proteinExistence type="predicted"/>